<dbReference type="Proteomes" id="UP001500426">
    <property type="component" value="Unassembled WGS sequence"/>
</dbReference>
<comment type="caution">
    <text evidence="2">The sequence shown here is derived from an EMBL/GenBank/DDBJ whole genome shotgun (WGS) entry which is preliminary data.</text>
</comment>
<keyword evidence="1" id="KW-1133">Transmembrane helix</keyword>
<feature type="transmembrane region" description="Helical" evidence="1">
    <location>
        <begin position="255"/>
        <end position="271"/>
    </location>
</feature>
<reference evidence="3" key="1">
    <citation type="journal article" date="2019" name="Int. J. Syst. Evol. Microbiol.">
        <title>The Global Catalogue of Microorganisms (GCM) 10K type strain sequencing project: providing services to taxonomists for standard genome sequencing and annotation.</title>
        <authorList>
            <consortium name="The Broad Institute Genomics Platform"/>
            <consortium name="The Broad Institute Genome Sequencing Center for Infectious Disease"/>
            <person name="Wu L."/>
            <person name="Ma J."/>
        </authorList>
    </citation>
    <scope>NUCLEOTIDE SEQUENCE [LARGE SCALE GENOMIC DNA]</scope>
    <source>
        <strain evidence="3">JCM 17068</strain>
    </source>
</reference>
<evidence type="ECO:0000313" key="2">
    <source>
        <dbReference type="EMBL" id="GAA4048240.1"/>
    </source>
</evidence>
<keyword evidence="1" id="KW-0812">Transmembrane</keyword>
<evidence type="ECO:0000313" key="3">
    <source>
        <dbReference type="Proteomes" id="UP001500426"/>
    </source>
</evidence>
<protein>
    <recommendedName>
        <fullName evidence="4">Glycosyltransferase RgtA/B/C/D-like domain-containing protein</fullName>
    </recommendedName>
</protein>
<feature type="transmembrane region" description="Helical" evidence="1">
    <location>
        <begin position="337"/>
        <end position="370"/>
    </location>
</feature>
<feature type="transmembrane region" description="Helical" evidence="1">
    <location>
        <begin position="9"/>
        <end position="30"/>
    </location>
</feature>
<evidence type="ECO:0000256" key="1">
    <source>
        <dbReference type="SAM" id="Phobius"/>
    </source>
</evidence>
<gene>
    <name evidence="2" type="ORF">GCM10022388_12250</name>
</gene>
<keyword evidence="1" id="KW-0472">Membrane</keyword>
<keyword evidence="3" id="KW-1185">Reference proteome</keyword>
<accession>A0ABP7UNB0</accession>
<feature type="transmembrane region" description="Helical" evidence="1">
    <location>
        <begin position="114"/>
        <end position="133"/>
    </location>
</feature>
<feature type="transmembrane region" description="Helical" evidence="1">
    <location>
        <begin position="199"/>
        <end position="217"/>
    </location>
</feature>
<organism evidence="2 3">
    <name type="scientific">Flavobacterium chungnamense</name>
    <dbReference type="NCBI Taxonomy" id="706182"/>
    <lineage>
        <taxon>Bacteria</taxon>
        <taxon>Pseudomonadati</taxon>
        <taxon>Bacteroidota</taxon>
        <taxon>Flavobacteriia</taxon>
        <taxon>Flavobacteriales</taxon>
        <taxon>Flavobacteriaceae</taxon>
        <taxon>Flavobacterium</taxon>
    </lineage>
</organism>
<feature type="transmembrane region" description="Helical" evidence="1">
    <location>
        <begin position="81"/>
        <end position="102"/>
    </location>
</feature>
<proteinExistence type="predicted"/>
<feature type="transmembrane region" description="Helical" evidence="1">
    <location>
        <begin position="162"/>
        <end position="192"/>
    </location>
</feature>
<sequence>MGELKKIDGYFLLFTFIVSFYCLVLAHIGFEFWDTGYIPSFSWRIVNGEKVYEDFLYKGPPVTLYFHAFLMKILPEVGQFYWIRVTNYLLFALQVFFTVKAFDNFYGLEKFKINKWAIMSVGFVISLLNFPPYPWPTTDGLLFSSIALYFSSKLNKIKTFDLILIAFFSVLSALTKQSFYLIPLLFIIFIAIQKGIQKAMILLLFISFFISLFLYWITSITTLDNFLKQTTGQTHIKDLFYAGFLNYFWIYDDKIQIYSIILIATLILYYFKFKNSTFSFKKLFETISITLLLVSIVLCFSNQFLIASRIAAISCTIALLNQIKLSIESIKFHLPQLLFLGIAWCSAISMGYAFPILFSTGIILSCIVLFHDELQKYTKLNVIIISFLCLFAFSYNYRPYREQNVLKIDSTLDAISPKLKYIYTTESNFNKLKELKQLREKYGSKTIVAPNMSMTNYIFNSKSLFPADWVINTEVNRDTKTFITIASYRENYIFIEKSFIKGEELMPLKREKFSIIADYIYRNFNKIEETNHFIVYNGQKTNEKLPKIN</sequence>
<dbReference type="RefSeq" id="WP_345092221.1">
    <property type="nucleotide sequence ID" value="NZ_BAABCS010000014.1"/>
</dbReference>
<evidence type="ECO:0008006" key="4">
    <source>
        <dbReference type="Google" id="ProtNLM"/>
    </source>
</evidence>
<dbReference type="EMBL" id="BAABCS010000014">
    <property type="protein sequence ID" value="GAA4048240.1"/>
    <property type="molecule type" value="Genomic_DNA"/>
</dbReference>
<name>A0ABP7UNB0_9FLAO</name>
<feature type="transmembrane region" description="Helical" evidence="1">
    <location>
        <begin position="376"/>
        <end position="397"/>
    </location>
</feature>